<sequence length="689" mass="78153">MTTSSKVFGGWESQASTSHKSVSSTETCIIFSHKKSPLMWEQERSKTYSRTYRYIHTSTLRAAREHGCETCSLLCQALARFKGVSISQLTGAIQIQQFNILIDSMVLELFTTIDVTCHPSWFPDRYSFASDGHYPQGRMVPKTTDSKETFAHIREWLEDCTATHEHCGRGVATKLPTRILDLGHLESTGIVRLVETIETAAEFARYACLSHCWGGKIAETAVTTTVNLKSMKEGIPIEHFPQTFQDAVRMTRRLGLQYLWIDSMCILQDDESDWDRESCKMASVYSGAYITIAATCSRNSNEGCIRASNPMYAPVLISSKCRTKDGRPFDLYIRQQLPHFHEAACWSAHPLLGRAWVYQERLLSPRFLHFAREEVIWECNEYTSCQCSPLPKGDSSLFSPRWRPATKQIYSKAIRSRDTQILLAAWWHVVADYDQLALSFEKDRLRAIAGIADQISAAGTNLGEETPNLGRYIEGIWECSLLEDLCWTASVNRLRDERTRKPEWLVPTWSWASSRRPFASTVSGNDTIVRGKSFARILEFGYTKNGLACQGHVQYNYIRLKLSSICEMTLGKKGDEEWFDGIVCLRSENGQYLEWDSKTGERKAGMYMDLSPDYDLYEAAGDDRIGLGSKIVCGFVSEHLSSETGVGLLLRLVDEEHGLYKRAGSFHVVLEDWHDSYSHKESQLVVTLV</sequence>
<accession>A0ACC0DK93</accession>
<dbReference type="EMBL" id="MU394281">
    <property type="protein sequence ID" value="KAI6093189.1"/>
    <property type="molecule type" value="Genomic_DNA"/>
</dbReference>
<keyword evidence="2" id="KW-1185">Reference proteome</keyword>
<proteinExistence type="predicted"/>
<organism evidence="1 2">
    <name type="scientific">Hypoxylon rubiginosum</name>
    <dbReference type="NCBI Taxonomy" id="110542"/>
    <lineage>
        <taxon>Eukaryota</taxon>
        <taxon>Fungi</taxon>
        <taxon>Dikarya</taxon>
        <taxon>Ascomycota</taxon>
        <taxon>Pezizomycotina</taxon>
        <taxon>Sordariomycetes</taxon>
        <taxon>Xylariomycetidae</taxon>
        <taxon>Xylariales</taxon>
        <taxon>Hypoxylaceae</taxon>
        <taxon>Hypoxylon</taxon>
    </lineage>
</organism>
<comment type="caution">
    <text evidence="1">The sequence shown here is derived from an EMBL/GenBank/DDBJ whole genome shotgun (WGS) entry which is preliminary data.</text>
</comment>
<reference evidence="1 2" key="1">
    <citation type="journal article" date="2022" name="New Phytol.">
        <title>Ecological generalism drives hyperdiversity of secondary metabolite gene clusters in xylarialean endophytes.</title>
        <authorList>
            <person name="Franco M.E.E."/>
            <person name="Wisecaver J.H."/>
            <person name="Arnold A.E."/>
            <person name="Ju Y.M."/>
            <person name="Slot J.C."/>
            <person name="Ahrendt S."/>
            <person name="Moore L.P."/>
            <person name="Eastman K.E."/>
            <person name="Scott K."/>
            <person name="Konkel Z."/>
            <person name="Mondo S.J."/>
            <person name="Kuo A."/>
            <person name="Hayes R.D."/>
            <person name="Haridas S."/>
            <person name="Andreopoulos B."/>
            <person name="Riley R."/>
            <person name="LaButti K."/>
            <person name="Pangilinan J."/>
            <person name="Lipzen A."/>
            <person name="Amirebrahimi M."/>
            <person name="Yan J."/>
            <person name="Adam C."/>
            <person name="Keymanesh K."/>
            <person name="Ng V."/>
            <person name="Louie K."/>
            <person name="Northen T."/>
            <person name="Drula E."/>
            <person name="Henrissat B."/>
            <person name="Hsieh H.M."/>
            <person name="Youens-Clark K."/>
            <person name="Lutzoni F."/>
            <person name="Miadlikowska J."/>
            <person name="Eastwood D.C."/>
            <person name="Hamelin R.C."/>
            <person name="Grigoriev I.V."/>
            <person name="U'Ren J.M."/>
        </authorList>
    </citation>
    <scope>NUCLEOTIDE SEQUENCE [LARGE SCALE GENOMIC DNA]</scope>
    <source>
        <strain evidence="1 2">ER1909</strain>
    </source>
</reference>
<gene>
    <name evidence="1" type="ORF">F4821DRAFT_77082</name>
</gene>
<protein>
    <submittedName>
        <fullName evidence="1">HET-domain-containing protein</fullName>
    </submittedName>
</protein>
<evidence type="ECO:0000313" key="1">
    <source>
        <dbReference type="EMBL" id="KAI6093189.1"/>
    </source>
</evidence>
<dbReference type="Proteomes" id="UP001497680">
    <property type="component" value="Unassembled WGS sequence"/>
</dbReference>
<evidence type="ECO:0000313" key="2">
    <source>
        <dbReference type="Proteomes" id="UP001497680"/>
    </source>
</evidence>
<name>A0ACC0DK93_9PEZI</name>